<evidence type="ECO:0000313" key="3">
    <source>
        <dbReference type="Proteomes" id="UP001280121"/>
    </source>
</evidence>
<dbReference type="AlphaFoldDB" id="A0AAD9WMH2"/>
<keyword evidence="3" id="KW-1185">Reference proteome</keyword>
<feature type="compositionally biased region" description="Polar residues" evidence="1">
    <location>
        <begin position="1"/>
        <end position="22"/>
    </location>
</feature>
<feature type="non-terminal residue" evidence="2">
    <location>
        <position position="119"/>
    </location>
</feature>
<organism evidence="2 3">
    <name type="scientific">Dipteronia dyeriana</name>
    <dbReference type="NCBI Taxonomy" id="168575"/>
    <lineage>
        <taxon>Eukaryota</taxon>
        <taxon>Viridiplantae</taxon>
        <taxon>Streptophyta</taxon>
        <taxon>Embryophyta</taxon>
        <taxon>Tracheophyta</taxon>
        <taxon>Spermatophyta</taxon>
        <taxon>Magnoliopsida</taxon>
        <taxon>eudicotyledons</taxon>
        <taxon>Gunneridae</taxon>
        <taxon>Pentapetalae</taxon>
        <taxon>rosids</taxon>
        <taxon>malvids</taxon>
        <taxon>Sapindales</taxon>
        <taxon>Sapindaceae</taxon>
        <taxon>Hippocastanoideae</taxon>
        <taxon>Acereae</taxon>
        <taxon>Dipteronia</taxon>
    </lineage>
</organism>
<name>A0AAD9WMH2_9ROSI</name>
<reference evidence="2" key="1">
    <citation type="journal article" date="2023" name="Plant J.">
        <title>Genome sequences and population genomics provide insights into the demographic history, inbreeding, and mutation load of two 'living fossil' tree species of Dipteronia.</title>
        <authorList>
            <person name="Feng Y."/>
            <person name="Comes H.P."/>
            <person name="Chen J."/>
            <person name="Zhu S."/>
            <person name="Lu R."/>
            <person name="Zhang X."/>
            <person name="Li P."/>
            <person name="Qiu J."/>
            <person name="Olsen K.M."/>
            <person name="Qiu Y."/>
        </authorList>
    </citation>
    <scope>NUCLEOTIDE SEQUENCE</scope>
    <source>
        <strain evidence="2">KIB01</strain>
    </source>
</reference>
<proteinExistence type="predicted"/>
<comment type="caution">
    <text evidence="2">The sequence shown here is derived from an EMBL/GenBank/DDBJ whole genome shotgun (WGS) entry which is preliminary data.</text>
</comment>
<dbReference type="EMBL" id="JANJYI010000009">
    <property type="protein sequence ID" value="KAK2636556.1"/>
    <property type="molecule type" value="Genomic_DNA"/>
</dbReference>
<gene>
    <name evidence="2" type="ORF">Ddye_031348</name>
</gene>
<feature type="region of interest" description="Disordered" evidence="1">
    <location>
        <begin position="1"/>
        <end position="29"/>
    </location>
</feature>
<protein>
    <submittedName>
        <fullName evidence="2">Uncharacterized protein</fullName>
    </submittedName>
</protein>
<evidence type="ECO:0000313" key="2">
    <source>
        <dbReference type="EMBL" id="KAK2636556.1"/>
    </source>
</evidence>
<accession>A0AAD9WMH2</accession>
<sequence length="119" mass="13138">SLKTNVMENPAQNPSPMASQTHVQDQSQNQSVVVTTKEFSAVSKCMNFNLPIKLGKINHIYRKEQNIGDALLVAGEEIKERDLVSLVNGVGHELDAIVAFIRTQKVYFSGRCSVHVNDA</sequence>
<evidence type="ECO:0000256" key="1">
    <source>
        <dbReference type="SAM" id="MobiDB-lite"/>
    </source>
</evidence>
<dbReference type="Proteomes" id="UP001280121">
    <property type="component" value="Unassembled WGS sequence"/>
</dbReference>